<dbReference type="GO" id="GO:0006284">
    <property type="term" value="P:base-excision repair"/>
    <property type="evidence" value="ECO:0007669"/>
    <property type="project" value="TreeGrafter"/>
</dbReference>
<dbReference type="NCBIfam" id="TIGR00598">
    <property type="entry name" value="rad14"/>
    <property type="match status" value="1"/>
</dbReference>
<reference evidence="7" key="1">
    <citation type="journal article" date="2012" name="G3 (Bethesda)">
        <title>Pichia sorbitophila, an interspecies yeast hybrid reveals early steps of genome resolution following polyploidization.</title>
        <authorList>
            <person name="Leh Louis V."/>
            <person name="Despons L."/>
            <person name="Friedrich A."/>
            <person name="Martin T."/>
            <person name="Durrens P."/>
            <person name="Casaregola S."/>
            <person name="Neuveglise C."/>
            <person name="Fairhead C."/>
            <person name="Marck C."/>
            <person name="Cruz J.A."/>
            <person name="Straub M.L."/>
            <person name="Kugler V."/>
            <person name="Sacerdot C."/>
            <person name="Uzunov Z."/>
            <person name="Thierry A."/>
            <person name="Weiss S."/>
            <person name="Bleykasten C."/>
            <person name="De Montigny J."/>
            <person name="Jacques N."/>
            <person name="Jung P."/>
            <person name="Lemaire M."/>
            <person name="Mallet S."/>
            <person name="Morel G."/>
            <person name="Richard G.F."/>
            <person name="Sarkar A."/>
            <person name="Savel G."/>
            <person name="Schacherer J."/>
            <person name="Seret M.L."/>
            <person name="Talla E."/>
            <person name="Samson G."/>
            <person name="Jubin C."/>
            <person name="Poulain J."/>
            <person name="Vacherie B."/>
            <person name="Barbe V."/>
            <person name="Pelletier E."/>
            <person name="Sherman D.J."/>
            <person name="Westhof E."/>
            <person name="Weissenbach J."/>
            <person name="Baret P.V."/>
            <person name="Wincker P."/>
            <person name="Gaillardin C."/>
            <person name="Dujon B."/>
            <person name="Souciet J.L."/>
        </authorList>
    </citation>
    <scope>NUCLEOTIDE SEQUENCE [LARGE SCALE GENOMIC DNA]</scope>
    <source>
        <strain evidence="7">CBS 270.75 / DBVPG 7215 / KCTC 17166 / NRRL Y-17582</strain>
    </source>
</reference>
<name>G8JPM6_ERECY</name>
<dbReference type="FunCoup" id="G8JPM6">
    <property type="interactions" value="88"/>
</dbReference>
<keyword evidence="2" id="KW-0862">Zinc</keyword>
<dbReference type="AlphaFoldDB" id="G8JPM6"/>
<dbReference type="HOGENOM" id="CLU_053731_0_1_1"/>
<protein>
    <recommendedName>
        <fullName evidence="5">XPA C-terminal domain-containing protein</fullName>
    </recommendedName>
</protein>
<evidence type="ECO:0000313" key="7">
    <source>
        <dbReference type="Proteomes" id="UP000006790"/>
    </source>
</evidence>
<comment type="subcellular location">
    <subcellularLocation>
        <location evidence="1">Nucleus</location>
    </subcellularLocation>
</comment>
<dbReference type="KEGG" id="erc:Ecym_2122"/>
<dbReference type="RefSeq" id="XP_003644692.1">
    <property type="nucleotide sequence ID" value="XM_003644644.1"/>
</dbReference>
<dbReference type="GO" id="GO:0070914">
    <property type="term" value="P:UV-damage excision repair"/>
    <property type="evidence" value="ECO:0007669"/>
    <property type="project" value="TreeGrafter"/>
</dbReference>
<dbReference type="PANTHER" id="PTHR10142:SF0">
    <property type="entry name" value="DNA REPAIR PROTEIN COMPLEMENTING XP-A CELLS"/>
    <property type="match status" value="1"/>
</dbReference>
<dbReference type="Pfam" id="PF05181">
    <property type="entry name" value="XPA_C"/>
    <property type="match status" value="1"/>
</dbReference>
<dbReference type="EMBL" id="CP002498">
    <property type="protein sequence ID" value="AET37875.1"/>
    <property type="molecule type" value="Genomic_DNA"/>
</dbReference>
<accession>G8JPM6</accession>
<dbReference type="PROSITE" id="PS00753">
    <property type="entry name" value="XPA_2"/>
    <property type="match status" value="1"/>
</dbReference>
<organism evidence="6 7">
    <name type="scientific">Eremothecium cymbalariae (strain CBS 270.75 / DBVPG 7215 / KCTC 17166 / NRRL Y-17582)</name>
    <name type="common">Yeast</name>
    <dbReference type="NCBI Taxonomy" id="931890"/>
    <lineage>
        <taxon>Eukaryota</taxon>
        <taxon>Fungi</taxon>
        <taxon>Dikarya</taxon>
        <taxon>Ascomycota</taxon>
        <taxon>Saccharomycotina</taxon>
        <taxon>Saccharomycetes</taxon>
        <taxon>Saccharomycetales</taxon>
        <taxon>Saccharomycetaceae</taxon>
        <taxon>Eremothecium</taxon>
    </lineage>
</organism>
<feature type="region of interest" description="Disordered" evidence="4">
    <location>
        <begin position="144"/>
        <end position="185"/>
    </location>
</feature>
<dbReference type="InterPro" id="IPR009061">
    <property type="entry name" value="DNA-bd_dom_put_sf"/>
</dbReference>
<dbReference type="Gene3D" id="3.90.530.10">
    <property type="entry name" value="XPA C-terminal domain"/>
    <property type="match status" value="1"/>
</dbReference>
<dbReference type="OrthoDB" id="5368863at2759"/>
<evidence type="ECO:0000256" key="1">
    <source>
        <dbReference type="ARBA" id="ARBA00004123"/>
    </source>
</evidence>
<keyword evidence="3" id="KW-0539">Nucleus</keyword>
<dbReference type="GeneID" id="11473007"/>
<dbReference type="OMA" id="VCHACKE"/>
<dbReference type="GO" id="GO:0000715">
    <property type="term" value="P:nucleotide-excision repair, DNA damage recognition"/>
    <property type="evidence" value="ECO:0007669"/>
    <property type="project" value="EnsemblFungi"/>
</dbReference>
<dbReference type="InParanoid" id="G8JPM6"/>
<dbReference type="GO" id="GO:1901255">
    <property type="term" value="P:nucleotide-excision repair involved in interstrand cross-link repair"/>
    <property type="evidence" value="ECO:0007669"/>
    <property type="project" value="TreeGrafter"/>
</dbReference>
<dbReference type="InterPro" id="IPR022658">
    <property type="entry name" value="XPA_CS"/>
</dbReference>
<evidence type="ECO:0000313" key="6">
    <source>
        <dbReference type="EMBL" id="AET37875.1"/>
    </source>
</evidence>
<evidence type="ECO:0000256" key="2">
    <source>
        <dbReference type="ARBA" id="ARBA00022833"/>
    </source>
</evidence>
<dbReference type="SUPFAM" id="SSF46955">
    <property type="entry name" value="Putative DNA-binding domain"/>
    <property type="match status" value="1"/>
</dbReference>
<dbReference type="GO" id="GO:0003684">
    <property type="term" value="F:damaged DNA binding"/>
    <property type="evidence" value="ECO:0007669"/>
    <property type="project" value="EnsemblFungi"/>
</dbReference>
<feature type="compositionally biased region" description="Basic and acidic residues" evidence="4">
    <location>
        <begin position="160"/>
        <end position="180"/>
    </location>
</feature>
<dbReference type="eggNOG" id="KOG4017">
    <property type="taxonomic scope" value="Eukaryota"/>
</dbReference>
<proteinExistence type="predicted"/>
<dbReference type="InterPro" id="IPR037129">
    <property type="entry name" value="XPA_sf"/>
</dbReference>
<feature type="domain" description="XPA C-terminal" evidence="5">
    <location>
        <begin position="227"/>
        <end position="277"/>
    </location>
</feature>
<evidence type="ECO:0000256" key="4">
    <source>
        <dbReference type="SAM" id="MobiDB-lite"/>
    </source>
</evidence>
<dbReference type="Proteomes" id="UP000006790">
    <property type="component" value="Chromosome 2"/>
</dbReference>
<sequence length="375" mass="42976">MALTAHQKSVIEANRRKALERLKQRGITKPGSNNGNIVTKNSDSILTANAKAEAVPQESTSLIERTVQENASTSAELSKQSAQSLRDASLSPNVVFSMNARHFTDKSPNVASKEVVKLRPTIRKKDYIEYDLSTMKNTYGGFINSNDDNDVANYESNSTSKKEQSLEEWKREQRERRSLYEDAPPPEHISLAPKCTECQINIEMDPIMKDIFHLKVCKTCVKAHPEKFSLLTKTECKEDYFLTDPELNDTSLFDRLEKPNPHSGTFARMQLFVRCKIEEFAFNKWGGERGLDEEWQRREEGKVSRREKKYHKMLKEMRLKTRAQEYTNRLKELKHGKGHVHEFGAPVDGGNNQDGIPVHKRKCVGCDLEIEEIML</sequence>
<dbReference type="GO" id="GO:0000110">
    <property type="term" value="C:nucleotide-excision repair factor 1 complex"/>
    <property type="evidence" value="ECO:0007669"/>
    <property type="project" value="EnsemblFungi"/>
</dbReference>
<dbReference type="InterPro" id="IPR022656">
    <property type="entry name" value="XPA_C"/>
</dbReference>
<evidence type="ECO:0000256" key="3">
    <source>
        <dbReference type="ARBA" id="ARBA00023242"/>
    </source>
</evidence>
<dbReference type="InterPro" id="IPR000465">
    <property type="entry name" value="XPA/RAD14"/>
</dbReference>
<gene>
    <name evidence="6" type="ordered locus">Ecym_2122</name>
</gene>
<dbReference type="PANTHER" id="PTHR10142">
    <property type="entry name" value="DNA REPAIR PROTEIN COMPLEMENTING XP-A CELLS"/>
    <property type="match status" value="1"/>
</dbReference>
<keyword evidence="7" id="KW-1185">Reference proteome</keyword>
<dbReference type="STRING" id="931890.G8JPM6"/>
<evidence type="ECO:0000259" key="5">
    <source>
        <dbReference type="Pfam" id="PF05181"/>
    </source>
</evidence>
<dbReference type="CDD" id="cd21077">
    <property type="entry name" value="DBD_Rad14"/>
    <property type="match status" value="1"/>
</dbReference>
<dbReference type="GO" id="GO:0008270">
    <property type="term" value="F:zinc ion binding"/>
    <property type="evidence" value="ECO:0007669"/>
    <property type="project" value="EnsemblFungi"/>
</dbReference>